<gene>
    <name evidence="3" type="ORF">RM609_25810</name>
</gene>
<feature type="transmembrane region" description="Helical" evidence="2">
    <location>
        <begin position="131"/>
        <end position="151"/>
    </location>
</feature>
<feature type="transmembrane region" description="Helical" evidence="2">
    <location>
        <begin position="6"/>
        <end position="29"/>
    </location>
</feature>
<organism evidence="3 4">
    <name type="scientific">Streptomyces hesseae</name>
    <dbReference type="NCBI Taxonomy" id="3075519"/>
    <lineage>
        <taxon>Bacteria</taxon>
        <taxon>Bacillati</taxon>
        <taxon>Actinomycetota</taxon>
        <taxon>Actinomycetes</taxon>
        <taxon>Kitasatosporales</taxon>
        <taxon>Streptomycetaceae</taxon>
        <taxon>Streptomyces</taxon>
    </lineage>
</organism>
<keyword evidence="2" id="KW-0812">Transmembrane</keyword>
<keyword evidence="2" id="KW-0472">Membrane</keyword>
<evidence type="ECO:0008006" key="5">
    <source>
        <dbReference type="Google" id="ProtNLM"/>
    </source>
</evidence>
<evidence type="ECO:0000256" key="2">
    <source>
        <dbReference type="SAM" id="Phobius"/>
    </source>
</evidence>
<reference evidence="3" key="1">
    <citation type="submission" date="2024-05" db="EMBL/GenBank/DDBJ databases">
        <title>30 novel species of actinomycetes from the DSMZ collection.</title>
        <authorList>
            <person name="Nouioui I."/>
        </authorList>
    </citation>
    <scope>NUCLEOTIDE SEQUENCE</scope>
    <source>
        <strain evidence="3">DSM 40473</strain>
    </source>
</reference>
<evidence type="ECO:0000256" key="1">
    <source>
        <dbReference type="SAM" id="MobiDB-lite"/>
    </source>
</evidence>
<keyword evidence="4" id="KW-1185">Reference proteome</keyword>
<accession>A0ABU2SWS1</accession>
<evidence type="ECO:0000313" key="3">
    <source>
        <dbReference type="EMBL" id="MDT0452480.1"/>
    </source>
</evidence>
<feature type="region of interest" description="Disordered" evidence="1">
    <location>
        <begin position="153"/>
        <end position="175"/>
    </location>
</feature>
<protein>
    <recommendedName>
        <fullName evidence="5">Integral membrane protein</fullName>
    </recommendedName>
</protein>
<dbReference type="RefSeq" id="WP_311613955.1">
    <property type="nucleotide sequence ID" value="NZ_JAVRFI010000020.1"/>
</dbReference>
<keyword evidence="2" id="KW-1133">Transmembrane helix</keyword>
<evidence type="ECO:0000313" key="4">
    <source>
        <dbReference type="Proteomes" id="UP001180531"/>
    </source>
</evidence>
<sequence length="175" mass="18242">MLILLMPIGVLTGFAAVIGLAVHGFVTSFKQGIARSSMKGLLRGYAFLSGAGTLALFMWGILHVGSAVLDAEDGGAGSSPIRPCRHEGRPEIAMHVVDYRVDYLPIRFTCLREDGSGYAADAVPGYVNPGVLGLAVVTTALAAGAAFLPGGRKSVRKAGRRAQGPSFPSGEEDRQ</sequence>
<name>A0ABU2SWS1_9ACTN</name>
<dbReference type="Proteomes" id="UP001180531">
    <property type="component" value="Unassembled WGS sequence"/>
</dbReference>
<proteinExistence type="predicted"/>
<dbReference type="EMBL" id="JAVRFI010000020">
    <property type="protein sequence ID" value="MDT0452480.1"/>
    <property type="molecule type" value="Genomic_DNA"/>
</dbReference>
<comment type="caution">
    <text evidence="3">The sequence shown here is derived from an EMBL/GenBank/DDBJ whole genome shotgun (WGS) entry which is preliminary data.</text>
</comment>
<feature type="transmembrane region" description="Helical" evidence="2">
    <location>
        <begin position="41"/>
        <end position="62"/>
    </location>
</feature>